<evidence type="ECO:0000256" key="3">
    <source>
        <dbReference type="ARBA" id="ARBA00022989"/>
    </source>
</evidence>
<evidence type="ECO:0000256" key="5">
    <source>
        <dbReference type="SAM" id="MobiDB-lite"/>
    </source>
</evidence>
<dbReference type="InterPro" id="IPR007343">
    <property type="entry name" value="Uncharacterised_pept_Zn_put"/>
</dbReference>
<evidence type="ECO:0000313" key="7">
    <source>
        <dbReference type="EMBL" id="ANP47007.1"/>
    </source>
</evidence>
<protein>
    <recommendedName>
        <fullName evidence="9">Flagellar biosynthesis protein FlgM</fullName>
    </recommendedName>
</protein>
<keyword evidence="2 6" id="KW-0812">Transmembrane</keyword>
<dbReference type="Proteomes" id="UP000092498">
    <property type="component" value="Chromosome"/>
</dbReference>
<sequence length="308" mass="32772">MRTDGQRRSDNFEDRGRGSGGGMGGGGLPGGALFAILRRIGLRGILIVGLVLAGIYFFAPPSIKNMVFGALFGGVPGQTQTTQGEGTVCDSSAGATQACDFSRVILASTEDVWAQQFQQGRLPRYNNQQADAYQNPTLVIYSGGVGTDGCGSASSDVGPFYCPGDRKLYVDPSFYEVMESRLRAPGDFAQAYVIAHEVGHHVQNLIGATQVQVQGESANQTSVRVELQADCFAGVWGHTARADLAIDEADLREALNAAHAIGDDALGHQNESQFTHGSSAQRMAWFRRGFDSGDARQCDTFNVPAGQL</sequence>
<feature type="transmembrane region" description="Helical" evidence="6">
    <location>
        <begin position="40"/>
        <end position="59"/>
    </location>
</feature>
<proteinExistence type="predicted"/>
<reference evidence="7 8" key="1">
    <citation type="submission" date="2015-11" db="EMBL/GenBank/DDBJ databases">
        <title>Whole-Genome Sequence of Candidatus Oderbacter manganicum from the National Park Lower Oder Valley, Germany.</title>
        <authorList>
            <person name="Braun B."/>
            <person name="Liere K."/>
            <person name="Szewzyk U."/>
        </authorList>
    </citation>
    <scope>NUCLEOTIDE SEQUENCE [LARGE SCALE GENOMIC DNA]</scope>
    <source>
        <strain evidence="7 8">OTSz_A_272</strain>
    </source>
</reference>
<comment type="subcellular location">
    <subcellularLocation>
        <location evidence="1">Membrane</location>
        <topology evidence="1">Single-pass membrane protein</topology>
    </subcellularLocation>
</comment>
<dbReference type="STRING" id="1759059.ATE48_14330"/>
<dbReference type="EMBL" id="CP013244">
    <property type="protein sequence ID" value="ANP47007.1"/>
    <property type="molecule type" value="Genomic_DNA"/>
</dbReference>
<evidence type="ECO:0000256" key="6">
    <source>
        <dbReference type="SAM" id="Phobius"/>
    </source>
</evidence>
<evidence type="ECO:0008006" key="9">
    <source>
        <dbReference type="Google" id="ProtNLM"/>
    </source>
</evidence>
<dbReference type="RefSeq" id="WP_066772614.1">
    <property type="nucleotide sequence ID" value="NZ_CP013244.1"/>
</dbReference>
<gene>
    <name evidence="7" type="ORF">ATE48_14330</name>
</gene>
<keyword evidence="4 6" id="KW-0472">Membrane</keyword>
<keyword evidence="8" id="KW-1185">Reference proteome</keyword>
<accession>A0A1B1AKC2</accession>
<evidence type="ECO:0000256" key="1">
    <source>
        <dbReference type="ARBA" id="ARBA00004167"/>
    </source>
</evidence>
<feature type="compositionally biased region" description="Basic and acidic residues" evidence="5">
    <location>
        <begin position="1"/>
        <end position="17"/>
    </location>
</feature>
<evidence type="ECO:0000256" key="2">
    <source>
        <dbReference type="ARBA" id="ARBA00022692"/>
    </source>
</evidence>
<name>A0A1B1AKC2_9PROT</name>
<dbReference type="AlphaFoldDB" id="A0A1B1AKC2"/>
<evidence type="ECO:0000313" key="8">
    <source>
        <dbReference type="Proteomes" id="UP000092498"/>
    </source>
</evidence>
<feature type="region of interest" description="Disordered" evidence="5">
    <location>
        <begin position="1"/>
        <end position="24"/>
    </location>
</feature>
<organism evidence="7 8">
    <name type="scientific">Candidatus Viadribacter manganicus</name>
    <dbReference type="NCBI Taxonomy" id="1759059"/>
    <lineage>
        <taxon>Bacteria</taxon>
        <taxon>Pseudomonadati</taxon>
        <taxon>Pseudomonadota</taxon>
        <taxon>Alphaproteobacteria</taxon>
        <taxon>Hyphomonadales</taxon>
        <taxon>Hyphomonadaceae</taxon>
        <taxon>Candidatus Viadribacter</taxon>
    </lineage>
</organism>
<dbReference type="OrthoDB" id="9774900at2"/>
<dbReference type="PANTHER" id="PTHR30168">
    <property type="entry name" value="PUTATIVE MEMBRANE PROTEIN YPFJ"/>
    <property type="match status" value="1"/>
</dbReference>
<dbReference type="PANTHER" id="PTHR30168:SF0">
    <property type="entry name" value="INNER MEMBRANE PROTEIN"/>
    <property type="match status" value="1"/>
</dbReference>
<evidence type="ECO:0000256" key="4">
    <source>
        <dbReference type="ARBA" id="ARBA00023136"/>
    </source>
</evidence>
<dbReference type="GO" id="GO:0016020">
    <property type="term" value="C:membrane"/>
    <property type="evidence" value="ECO:0007669"/>
    <property type="project" value="UniProtKB-SubCell"/>
</dbReference>
<dbReference type="KEGG" id="cbot:ATE48_14330"/>
<dbReference type="Pfam" id="PF04228">
    <property type="entry name" value="Zn_peptidase"/>
    <property type="match status" value="1"/>
</dbReference>
<keyword evidence="3 6" id="KW-1133">Transmembrane helix</keyword>
<dbReference type="InParanoid" id="A0A1B1AKC2"/>
<dbReference type="FunCoup" id="A0A1B1AKC2">
    <property type="interactions" value="53"/>
</dbReference>